<dbReference type="Proteomes" id="UP001194468">
    <property type="component" value="Unassembled WGS sequence"/>
</dbReference>
<comment type="similarity">
    <text evidence="1">Belongs to the asaB hydroxylase/desaturase family.</text>
</comment>
<evidence type="ECO:0000256" key="1">
    <source>
        <dbReference type="ARBA" id="ARBA00023604"/>
    </source>
</evidence>
<evidence type="ECO:0008006" key="4">
    <source>
        <dbReference type="Google" id="ProtNLM"/>
    </source>
</evidence>
<keyword evidence="3" id="KW-1185">Reference proteome</keyword>
<evidence type="ECO:0000313" key="3">
    <source>
        <dbReference type="Proteomes" id="UP001194468"/>
    </source>
</evidence>
<dbReference type="InterPro" id="IPR044053">
    <property type="entry name" value="AsaB-like"/>
</dbReference>
<dbReference type="PANTHER" id="PTHR34598:SF3">
    <property type="entry name" value="OXIDOREDUCTASE AN1597"/>
    <property type="match status" value="1"/>
</dbReference>
<reference evidence="2" key="1">
    <citation type="submission" date="2019-10" db="EMBL/GenBank/DDBJ databases">
        <authorList>
            <consortium name="DOE Joint Genome Institute"/>
            <person name="Kuo A."/>
            <person name="Miyauchi S."/>
            <person name="Kiss E."/>
            <person name="Drula E."/>
            <person name="Kohler A."/>
            <person name="Sanchez-Garcia M."/>
            <person name="Andreopoulos B."/>
            <person name="Barry K.W."/>
            <person name="Bonito G."/>
            <person name="Buee M."/>
            <person name="Carver A."/>
            <person name="Chen C."/>
            <person name="Cichocki N."/>
            <person name="Clum A."/>
            <person name="Culley D."/>
            <person name="Crous P.W."/>
            <person name="Fauchery L."/>
            <person name="Girlanda M."/>
            <person name="Hayes R."/>
            <person name="Keri Z."/>
            <person name="LaButti K."/>
            <person name="Lipzen A."/>
            <person name="Lombard V."/>
            <person name="Magnuson J."/>
            <person name="Maillard F."/>
            <person name="Morin E."/>
            <person name="Murat C."/>
            <person name="Nolan M."/>
            <person name="Ohm R."/>
            <person name="Pangilinan J."/>
            <person name="Pereira M."/>
            <person name="Perotto S."/>
            <person name="Peter M."/>
            <person name="Riley R."/>
            <person name="Sitrit Y."/>
            <person name="Stielow B."/>
            <person name="Szollosi G."/>
            <person name="Zifcakova L."/>
            <person name="Stursova M."/>
            <person name="Spatafora J.W."/>
            <person name="Tedersoo L."/>
            <person name="Vaario L.-M."/>
            <person name="Yamada A."/>
            <person name="Yan M."/>
            <person name="Wang P."/>
            <person name="Xu J."/>
            <person name="Bruns T."/>
            <person name="Baldrian P."/>
            <person name="Vilgalys R."/>
            <person name="Henrissat B."/>
            <person name="Grigoriev I.V."/>
            <person name="Hibbett D."/>
            <person name="Nagy L.G."/>
            <person name="Martin F.M."/>
        </authorList>
    </citation>
    <scope>NUCLEOTIDE SEQUENCE</scope>
    <source>
        <strain evidence="2">BED1</strain>
    </source>
</reference>
<reference evidence="2" key="2">
    <citation type="journal article" date="2020" name="Nat. Commun.">
        <title>Large-scale genome sequencing of mycorrhizal fungi provides insights into the early evolution of symbiotic traits.</title>
        <authorList>
            <person name="Miyauchi S."/>
            <person name="Kiss E."/>
            <person name="Kuo A."/>
            <person name="Drula E."/>
            <person name="Kohler A."/>
            <person name="Sanchez-Garcia M."/>
            <person name="Morin E."/>
            <person name="Andreopoulos B."/>
            <person name="Barry K.W."/>
            <person name="Bonito G."/>
            <person name="Buee M."/>
            <person name="Carver A."/>
            <person name="Chen C."/>
            <person name="Cichocki N."/>
            <person name="Clum A."/>
            <person name="Culley D."/>
            <person name="Crous P.W."/>
            <person name="Fauchery L."/>
            <person name="Girlanda M."/>
            <person name="Hayes R.D."/>
            <person name="Keri Z."/>
            <person name="LaButti K."/>
            <person name="Lipzen A."/>
            <person name="Lombard V."/>
            <person name="Magnuson J."/>
            <person name="Maillard F."/>
            <person name="Murat C."/>
            <person name="Nolan M."/>
            <person name="Ohm R.A."/>
            <person name="Pangilinan J."/>
            <person name="Pereira M.F."/>
            <person name="Perotto S."/>
            <person name="Peter M."/>
            <person name="Pfister S."/>
            <person name="Riley R."/>
            <person name="Sitrit Y."/>
            <person name="Stielow J.B."/>
            <person name="Szollosi G."/>
            <person name="Zifcakova L."/>
            <person name="Stursova M."/>
            <person name="Spatafora J.W."/>
            <person name="Tedersoo L."/>
            <person name="Vaario L.M."/>
            <person name="Yamada A."/>
            <person name="Yan M."/>
            <person name="Wang P."/>
            <person name="Xu J."/>
            <person name="Bruns T."/>
            <person name="Baldrian P."/>
            <person name="Vilgalys R."/>
            <person name="Dunand C."/>
            <person name="Henrissat B."/>
            <person name="Grigoriev I.V."/>
            <person name="Hibbett D."/>
            <person name="Nagy L.G."/>
            <person name="Martin F.M."/>
        </authorList>
    </citation>
    <scope>NUCLEOTIDE SEQUENCE</scope>
    <source>
        <strain evidence="2">BED1</strain>
    </source>
</reference>
<sequence>MAVDLAPRDVQTTLNYHQPQDQLPYYYVGCQPPAGMPVRNICNEPHSAIIHDARGKQDAFSLDISGFQWVNYPSAEKEFTDGERIKTVYYAEVEDVLKRYAGGAKKVFIFNHTIRRNPKPETKPARLTARGPAHIVHADQSFAAAEQKVRECLPDDAERLLKGRYQIINVWRPIGNNVAHDPLAAVDFRSIDVDVDLVPVRMIYPNRESGSYNVKYNPEHKWYYLSDQTPDEVMLLKCFDSDTDKARLAPHSAFPDGTGPADAPHRQSIEVRALVFDRE</sequence>
<comment type="caution">
    <text evidence="2">The sequence shown here is derived from an EMBL/GenBank/DDBJ whole genome shotgun (WGS) entry which is preliminary data.</text>
</comment>
<accession>A0AAD4BVA4</accession>
<dbReference type="GO" id="GO:0016491">
    <property type="term" value="F:oxidoreductase activity"/>
    <property type="evidence" value="ECO:0007669"/>
    <property type="project" value="InterPro"/>
</dbReference>
<dbReference type="EMBL" id="WHUW01000012">
    <property type="protein sequence ID" value="KAF8440534.1"/>
    <property type="molecule type" value="Genomic_DNA"/>
</dbReference>
<organism evidence="2 3">
    <name type="scientific">Boletus edulis BED1</name>
    <dbReference type="NCBI Taxonomy" id="1328754"/>
    <lineage>
        <taxon>Eukaryota</taxon>
        <taxon>Fungi</taxon>
        <taxon>Dikarya</taxon>
        <taxon>Basidiomycota</taxon>
        <taxon>Agaricomycotina</taxon>
        <taxon>Agaricomycetes</taxon>
        <taxon>Agaricomycetidae</taxon>
        <taxon>Boletales</taxon>
        <taxon>Boletineae</taxon>
        <taxon>Boletaceae</taxon>
        <taxon>Boletoideae</taxon>
        <taxon>Boletus</taxon>
    </lineage>
</organism>
<dbReference type="AlphaFoldDB" id="A0AAD4BVA4"/>
<protein>
    <recommendedName>
        <fullName evidence="4">Methyltransferase</fullName>
    </recommendedName>
</protein>
<gene>
    <name evidence="2" type="ORF">L210DRAFT_3400601</name>
</gene>
<name>A0AAD4BVA4_BOLED</name>
<evidence type="ECO:0000313" key="2">
    <source>
        <dbReference type="EMBL" id="KAF8440534.1"/>
    </source>
</evidence>
<dbReference type="PANTHER" id="PTHR34598">
    <property type="entry name" value="BLL6449 PROTEIN"/>
    <property type="match status" value="1"/>
</dbReference>
<dbReference type="NCBIfam" id="NF041278">
    <property type="entry name" value="CmcJ_NvfI_EfuI"/>
    <property type="match status" value="1"/>
</dbReference>
<proteinExistence type="inferred from homology"/>